<dbReference type="GO" id="GO:0008360">
    <property type="term" value="P:regulation of cell shape"/>
    <property type="evidence" value="ECO:0007669"/>
    <property type="project" value="UniProtKB-UniRule"/>
</dbReference>
<dbReference type="GO" id="GO:0071972">
    <property type="term" value="F:peptidoglycan L,D-transpeptidase activity"/>
    <property type="evidence" value="ECO:0007669"/>
    <property type="project" value="TreeGrafter"/>
</dbReference>
<proteinExistence type="inferred from homology"/>
<keyword evidence="6 7" id="KW-0961">Cell wall biogenesis/degradation</keyword>
<evidence type="ECO:0000256" key="4">
    <source>
        <dbReference type="ARBA" id="ARBA00022960"/>
    </source>
</evidence>
<feature type="active site" description="Proton donor/acceptor" evidence="7">
    <location>
        <position position="186"/>
    </location>
</feature>
<feature type="compositionally biased region" description="Low complexity" evidence="8">
    <location>
        <begin position="464"/>
        <end position="480"/>
    </location>
</feature>
<feature type="region of interest" description="Disordered" evidence="8">
    <location>
        <begin position="54"/>
        <end position="74"/>
    </location>
</feature>
<evidence type="ECO:0000313" key="11">
    <source>
        <dbReference type="Proteomes" id="UP000198816"/>
    </source>
</evidence>
<dbReference type="PANTHER" id="PTHR30582">
    <property type="entry name" value="L,D-TRANSPEPTIDASE"/>
    <property type="match status" value="1"/>
</dbReference>
<reference evidence="11" key="1">
    <citation type="submission" date="2016-10" db="EMBL/GenBank/DDBJ databases">
        <authorList>
            <person name="Varghese N."/>
            <person name="Submissions S."/>
        </authorList>
    </citation>
    <scope>NUCLEOTIDE SEQUENCE [LARGE SCALE GENOMIC DNA]</scope>
    <source>
        <strain evidence="11">DSM 217</strain>
    </source>
</reference>
<dbReference type="InterPro" id="IPR050979">
    <property type="entry name" value="LD-transpeptidase"/>
</dbReference>
<protein>
    <submittedName>
        <fullName evidence="10">L,D-transpeptidase catalytic domain</fullName>
    </submittedName>
</protein>
<feature type="domain" description="L,D-TPase catalytic" evidence="9">
    <location>
        <begin position="87"/>
        <end position="225"/>
    </location>
</feature>
<dbReference type="GO" id="GO:0018104">
    <property type="term" value="P:peptidoglycan-protein cross-linking"/>
    <property type="evidence" value="ECO:0007669"/>
    <property type="project" value="TreeGrafter"/>
</dbReference>
<dbReference type="OrthoDB" id="463216at2"/>
<feature type="active site" description="Nucleophile" evidence="7">
    <location>
        <position position="201"/>
    </location>
</feature>
<gene>
    <name evidence="10" type="ORF">SAMN05421783_12915</name>
</gene>
<dbReference type="Pfam" id="PF03734">
    <property type="entry name" value="YkuD"/>
    <property type="match status" value="1"/>
</dbReference>
<comment type="pathway">
    <text evidence="1 7">Cell wall biogenesis; peptidoglycan biosynthesis.</text>
</comment>
<feature type="compositionally biased region" description="Low complexity" evidence="8">
    <location>
        <begin position="257"/>
        <end position="365"/>
    </location>
</feature>
<dbReference type="PANTHER" id="PTHR30582:SF2">
    <property type="entry name" value="L,D-TRANSPEPTIDASE YCIB-RELATED"/>
    <property type="match status" value="1"/>
</dbReference>
<comment type="similarity">
    <text evidence="2">Belongs to the YkuD family.</text>
</comment>
<dbReference type="PROSITE" id="PS51257">
    <property type="entry name" value="PROKAR_LIPOPROTEIN"/>
    <property type="match status" value="1"/>
</dbReference>
<dbReference type="STRING" id="1058.SAMN05421783_12915"/>
<keyword evidence="4 7" id="KW-0133">Cell shape</keyword>
<dbReference type="GO" id="GO:0016740">
    <property type="term" value="F:transferase activity"/>
    <property type="evidence" value="ECO:0007669"/>
    <property type="project" value="UniProtKB-KW"/>
</dbReference>
<sequence>MSQMQRRGSPHTFSTFITALGACAMLLTLTGCTELARFIGKADAKPDDAVVAAEAAPAQTEERVEGPVEKPKPSKLYEWNGDGRKVSHIVIDTDKQRASFFVGEDEIGWSTVASGLPKHPTPTGKFAVMEKVENKRSNLYGKVVKNGKVVRSNAKSGRDPIPAGARFEGAHMPYFMRLTYDGIGLHAGPIPRPGQPASHGCIRLPSTLAPVLFQHVSHGTQVTIVGSGPSYGNYVEKQRIAAARAKREAEQRRITQANAAEAAATGSDVTPATASAAPATTTPRPSASSGPTEQAATTAPAESSPATEAAAPAADPASAAPASTPETSTASAAPRDPSPTSASTAAEVPPATSATTAPAAAMESPQRAPQTVAEPVAAPEQARAEPNPAAPPEAKTTATAETARPADVAAPPAQSSTATQAPTQAAPAAAAESDPAPQSPPTSGSAASPAPAPAAPPAAPAAPPAQAQQAPAAAATGSND</sequence>
<feature type="compositionally biased region" description="Pro residues" evidence="8">
    <location>
        <begin position="450"/>
        <end position="463"/>
    </location>
</feature>
<evidence type="ECO:0000256" key="6">
    <source>
        <dbReference type="ARBA" id="ARBA00023316"/>
    </source>
</evidence>
<dbReference type="Proteomes" id="UP000198816">
    <property type="component" value="Unassembled WGS sequence"/>
</dbReference>
<dbReference type="AlphaFoldDB" id="A0A1H3C171"/>
<evidence type="ECO:0000313" key="10">
    <source>
        <dbReference type="EMBL" id="SDX47932.1"/>
    </source>
</evidence>
<dbReference type="GO" id="GO:0071555">
    <property type="term" value="P:cell wall organization"/>
    <property type="evidence" value="ECO:0007669"/>
    <property type="project" value="UniProtKB-UniRule"/>
</dbReference>
<keyword evidence="3" id="KW-0808">Transferase</keyword>
<dbReference type="CDD" id="cd16913">
    <property type="entry name" value="YkuD_like"/>
    <property type="match status" value="1"/>
</dbReference>
<dbReference type="PROSITE" id="PS52029">
    <property type="entry name" value="LD_TPASE"/>
    <property type="match status" value="1"/>
</dbReference>
<feature type="region of interest" description="Disordered" evidence="8">
    <location>
        <begin position="251"/>
        <end position="480"/>
    </location>
</feature>
<dbReference type="UniPathway" id="UPA00219"/>
<dbReference type="InterPro" id="IPR005490">
    <property type="entry name" value="LD_TPept_cat_dom"/>
</dbReference>
<dbReference type="RefSeq" id="WP_093037120.1">
    <property type="nucleotide sequence ID" value="NZ_FNNZ01000029.1"/>
</dbReference>
<feature type="compositionally biased region" description="Basic and acidic residues" evidence="8">
    <location>
        <begin position="60"/>
        <end position="72"/>
    </location>
</feature>
<dbReference type="SUPFAM" id="SSF141523">
    <property type="entry name" value="L,D-transpeptidase catalytic domain-like"/>
    <property type="match status" value="1"/>
</dbReference>
<evidence type="ECO:0000256" key="7">
    <source>
        <dbReference type="PROSITE-ProRule" id="PRU01373"/>
    </source>
</evidence>
<evidence type="ECO:0000259" key="9">
    <source>
        <dbReference type="PROSITE" id="PS52029"/>
    </source>
</evidence>
<accession>A0A1H3C171</accession>
<dbReference type="InterPro" id="IPR038063">
    <property type="entry name" value="Transpep_catalytic_dom"/>
</dbReference>
<organism evidence="10 11">
    <name type="scientific">Thiocapsa roseopersicina</name>
    <dbReference type="NCBI Taxonomy" id="1058"/>
    <lineage>
        <taxon>Bacteria</taxon>
        <taxon>Pseudomonadati</taxon>
        <taxon>Pseudomonadota</taxon>
        <taxon>Gammaproteobacteria</taxon>
        <taxon>Chromatiales</taxon>
        <taxon>Chromatiaceae</taxon>
        <taxon>Thiocapsa</taxon>
    </lineage>
</organism>
<evidence type="ECO:0000256" key="5">
    <source>
        <dbReference type="ARBA" id="ARBA00022984"/>
    </source>
</evidence>
<feature type="compositionally biased region" description="Low complexity" evidence="8">
    <location>
        <begin position="377"/>
        <end position="449"/>
    </location>
</feature>
<dbReference type="Gene3D" id="2.40.440.10">
    <property type="entry name" value="L,D-transpeptidase catalytic domain-like"/>
    <property type="match status" value="1"/>
</dbReference>
<name>A0A1H3C171_THIRO</name>
<evidence type="ECO:0000256" key="2">
    <source>
        <dbReference type="ARBA" id="ARBA00005992"/>
    </source>
</evidence>
<dbReference type="EMBL" id="FNNZ01000029">
    <property type="protein sequence ID" value="SDX47932.1"/>
    <property type="molecule type" value="Genomic_DNA"/>
</dbReference>
<evidence type="ECO:0000256" key="8">
    <source>
        <dbReference type="SAM" id="MobiDB-lite"/>
    </source>
</evidence>
<evidence type="ECO:0000256" key="3">
    <source>
        <dbReference type="ARBA" id="ARBA00022679"/>
    </source>
</evidence>
<keyword evidence="5 7" id="KW-0573">Peptidoglycan synthesis</keyword>
<evidence type="ECO:0000256" key="1">
    <source>
        <dbReference type="ARBA" id="ARBA00004752"/>
    </source>
</evidence>
<keyword evidence="11" id="KW-1185">Reference proteome</keyword>
<dbReference type="GO" id="GO:0005576">
    <property type="term" value="C:extracellular region"/>
    <property type="evidence" value="ECO:0007669"/>
    <property type="project" value="TreeGrafter"/>
</dbReference>